<feature type="transmembrane region" description="Helical" evidence="1">
    <location>
        <begin position="206"/>
        <end position="225"/>
    </location>
</feature>
<dbReference type="KEGG" id="rul:UC8_10470"/>
<feature type="transmembrane region" description="Helical" evidence="1">
    <location>
        <begin position="152"/>
        <end position="170"/>
    </location>
</feature>
<gene>
    <name evidence="2" type="ORF">UC8_10470</name>
</gene>
<protein>
    <submittedName>
        <fullName evidence="2">Uncharacterized protein</fullName>
    </submittedName>
</protein>
<keyword evidence="3" id="KW-1185">Reference proteome</keyword>
<dbReference type="AlphaFoldDB" id="A0A5B9QPX1"/>
<evidence type="ECO:0000313" key="2">
    <source>
        <dbReference type="EMBL" id="QEG39086.1"/>
    </source>
</evidence>
<dbReference type="Proteomes" id="UP000325286">
    <property type="component" value="Chromosome"/>
</dbReference>
<keyword evidence="1" id="KW-0472">Membrane</keyword>
<organism evidence="2 3">
    <name type="scientific">Roseimaritima ulvae</name>
    <dbReference type="NCBI Taxonomy" id="980254"/>
    <lineage>
        <taxon>Bacteria</taxon>
        <taxon>Pseudomonadati</taxon>
        <taxon>Planctomycetota</taxon>
        <taxon>Planctomycetia</taxon>
        <taxon>Pirellulales</taxon>
        <taxon>Pirellulaceae</taxon>
        <taxon>Roseimaritima</taxon>
    </lineage>
</organism>
<evidence type="ECO:0000313" key="3">
    <source>
        <dbReference type="Proteomes" id="UP000325286"/>
    </source>
</evidence>
<feature type="transmembrane region" description="Helical" evidence="1">
    <location>
        <begin position="122"/>
        <end position="140"/>
    </location>
</feature>
<proteinExistence type="predicted"/>
<reference evidence="2 3" key="1">
    <citation type="submission" date="2019-08" db="EMBL/GenBank/DDBJ databases">
        <title>Deep-cultivation of Planctomycetes and their phenomic and genomic characterization uncovers novel biology.</title>
        <authorList>
            <person name="Wiegand S."/>
            <person name="Jogler M."/>
            <person name="Boedeker C."/>
            <person name="Pinto D."/>
            <person name="Vollmers J."/>
            <person name="Rivas-Marin E."/>
            <person name="Kohn T."/>
            <person name="Peeters S.H."/>
            <person name="Heuer A."/>
            <person name="Rast P."/>
            <person name="Oberbeckmann S."/>
            <person name="Bunk B."/>
            <person name="Jeske O."/>
            <person name="Meyerdierks A."/>
            <person name="Storesund J.E."/>
            <person name="Kallscheuer N."/>
            <person name="Luecker S."/>
            <person name="Lage O.M."/>
            <person name="Pohl T."/>
            <person name="Merkel B.J."/>
            <person name="Hornburger P."/>
            <person name="Mueller R.-W."/>
            <person name="Bruemmer F."/>
            <person name="Labrenz M."/>
            <person name="Spormann A.M."/>
            <person name="Op den Camp H."/>
            <person name="Overmann J."/>
            <person name="Amann R."/>
            <person name="Jetten M.S.M."/>
            <person name="Mascher T."/>
            <person name="Medema M.H."/>
            <person name="Devos D.P."/>
            <person name="Kaster A.-K."/>
            <person name="Ovreas L."/>
            <person name="Rohde M."/>
            <person name="Galperin M.Y."/>
            <person name="Jogler C."/>
        </authorList>
    </citation>
    <scope>NUCLEOTIDE SEQUENCE [LARGE SCALE GENOMIC DNA]</scope>
    <source>
        <strain evidence="2 3">UC8</strain>
    </source>
</reference>
<keyword evidence="1" id="KW-1133">Transmembrane helix</keyword>
<dbReference type="EMBL" id="CP042914">
    <property type="protein sequence ID" value="QEG39086.1"/>
    <property type="molecule type" value="Genomic_DNA"/>
</dbReference>
<evidence type="ECO:0000256" key="1">
    <source>
        <dbReference type="SAM" id="Phobius"/>
    </source>
</evidence>
<feature type="transmembrane region" description="Helical" evidence="1">
    <location>
        <begin position="20"/>
        <end position="42"/>
    </location>
</feature>
<name>A0A5B9QPX1_9BACT</name>
<feature type="transmembrane region" description="Helical" evidence="1">
    <location>
        <begin position="75"/>
        <end position="95"/>
    </location>
</feature>
<feature type="transmembrane region" description="Helical" evidence="1">
    <location>
        <begin position="49"/>
        <end position="69"/>
    </location>
</feature>
<feature type="transmembrane region" description="Helical" evidence="1">
    <location>
        <begin position="182"/>
        <end position="200"/>
    </location>
</feature>
<accession>A0A5B9QPX1</accession>
<sequence>MAASMWFASAPFVIRTNPNVPAVFLFGSTMFFCCIVGAWLGLGKNHWRWLLAIVTPVLLGVGVSMAISFRSEERTVFICMFCGATGLAALTTSLLRVVKGDYKQIAPGASTPDALQFGIRDLLIWTAASAVIIAILKAILGAEFRIHSPEVTLIGVVSVSFSLATVIDIWAIHGQQLTPTKVLVVIVMTCCAMLANYFAIARYQWFFPSVVLLWQILAVAIMLSFRLRGYRFVKRL</sequence>
<keyword evidence="1" id="KW-0812">Transmembrane</keyword>